<feature type="region of interest" description="Disordered" evidence="6">
    <location>
        <begin position="213"/>
        <end position="249"/>
    </location>
</feature>
<keyword evidence="8" id="KW-1185">Reference proteome</keyword>
<dbReference type="PANTHER" id="PTHR14211">
    <property type="entry name" value="GLIOMA SUPPRESSOR CANDIDATE REGION GENE 2"/>
    <property type="match status" value="1"/>
</dbReference>
<evidence type="ECO:0000256" key="1">
    <source>
        <dbReference type="ARBA" id="ARBA00008838"/>
    </source>
</evidence>
<dbReference type="GO" id="GO:0006364">
    <property type="term" value="P:rRNA processing"/>
    <property type="evidence" value="ECO:0007669"/>
    <property type="project" value="TreeGrafter"/>
</dbReference>
<dbReference type="RefSeq" id="XP_006689326.1">
    <property type="nucleotide sequence ID" value="XM_006689263.1"/>
</dbReference>
<dbReference type="OrthoDB" id="5072at2759"/>
<dbReference type="eggNOG" id="KOG2823">
    <property type="taxonomic scope" value="Eukaryota"/>
</dbReference>
<dbReference type="GO" id="GO:0005654">
    <property type="term" value="C:nucleoplasm"/>
    <property type="evidence" value="ECO:0007669"/>
    <property type="project" value="UniProtKB-SubCell"/>
</dbReference>
<keyword evidence="4 5" id="KW-0539">Nucleus</keyword>
<dbReference type="Pfam" id="PF07767">
    <property type="entry name" value="Nop53"/>
    <property type="match status" value="1"/>
</dbReference>
<dbReference type="AlphaFoldDB" id="G3BBY2"/>
<comment type="function">
    <text evidence="5">May play a role in ribosome biogenesis.</text>
</comment>
<dbReference type="GO" id="GO:0008097">
    <property type="term" value="F:5S rRNA binding"/>
    <property type="evidence" value="ECO:0007669"/>
    <property type="project" value="TreeGrafter"/>
</dbReference>
<reference evidence="7 8" key="1">
    <citation type="journal article" date="2011" name="Proc. Natl. Acad. Sci. U.S.A.">
        <title>Comparative genomics of xylose-fermenting fungi for enhanced biofuel production.</title>
        <authorList>
            <person name="Wohlbach D.J."/>
            <person name="Kuo A."/>
            <person name="Sato T.K."/>
            <person name="Potts K.M."/>
            <person name="Salamov A.A."/>
            <person name="LaButti K.M."/>
            <person name="Sun H."/>
            <person name="Clum A."/>
            <person name="Pangilinan J.L."/>
            <person name="Lindquist E.A."/>
            <person name="Lucas S."/>
            <person name="Lapidus A."/>
            <person name="Jin M."/>
            <person name="Gunawan C."/>
            <person name="Balan V."/>
            <person name="Dale B.E."/>
            <person name="Jeffries T.W."/>
            <person name="Zinkel R."/>
            <person name="Barry K.W."/>
            <person name="Grigoriev I.V."/>
            <person name="Gasch A.P."/>
        </authorList>
    </citation>
    <scope>NUCLEOTIDE SEQUENCE [LARGE SCALE GENOMIC DNA]</scope>
    <source>
        <strain evidence="8">ATCC 10573 / BCRC 21748 / CBS 615 / JCM 9827 / NBRC 10315 / NRRL Y-1498 / VKM Y-70</strain>
    </source>
</reference>
<accession>G3BBY2</accession>
<sequence>MGSKTSRKTKRSWVKNIDIKDIEDNLEQSREKQRLVGTDAEFVIDETPSDVPSAKAAKKLKSTEILTNKSKIPALEVERNKKPSGRTITRLMKISGRIDGSTSMALVNKDGLLNVKNEDLWNEPPAAPAPVRDVYPMNLPPAKSKAKKVRPSTIDEAPITLEFEDSELHGGKSYNPSLESWKQLVNQEFGLEKIKELNRQQLIERQEMLARMLAEHESSDEEEESDHEINDPNHANDTNDFKLSANKPTELKRKTKTKRGRMLKHKKRVELEARLKDLKHQIHQIGQLDLEELQHRDTKVVDKVTKKKKAAKRLFKYNLMDAPLEVKLSDELSSNMKNIKAEGNLFYSSMINLQKKGLIEARVPVAKRSKYKPKITEKWTYKDFK</sequence>
<evidence type="ECO:0000256" key="4">
    <source>
        <dbReference type="ARBA" id="ARBA00023242"/>
    </source>
</evidence>
<proteinExistence type="inferred from homology"/>
<dbReference type="PANTHER" id="PTHR14211:SF7">
    <property type="entry name" value="RIBOSOME BIOGENESIS PROTEIN NOP53"/>
    <property type="match status" value="1"/>
</dbReference>
<gene>
    <name evidence="7" type="ORF">CANTEDRAFT_116127</name>
</gene>
<comment type="similarity">
    <text evidence="1 5">Belongs to the NOP53 family.</text>
</comment>
<dbReference type="HOGENOM" id="CLU_035888_1_1_1"/>
<comment type="subcellular location">
    <subcellularLocation>
        <location evidence="5">Nucleus</location>
        <location evidence="5">Nucleolus</location>
    </subcellularLocation>
    <subcellularLocation>
        <location evidence="5">Nucleus</location>
        <location evidence="5">Nucleoplasm</location>
    </subcellularLocation>
</comment>
<evidence type="ECO:0000313" key="7">
    <source>
        <dbReference type="EMBL" id="EGV60112.1"/>
    </source>
</evidence>
<evidence type="ECO:0000256" key="3">
    <source>
        <dbReference type="ARBA" id="ARBA00022517"/>
    </source>
</evidence>
<dbReference type="Proteomes" id="UP000000707">
    <property type="component" value="Unassembled WGS sequence"/>
</dbReference>
<dbReference type="PIRSF" id="PIRSF017302">
    <property type="entry name" value="Gltscr2"/>
    <property type="match status" value="1"/>
</dbReference>
<keyword evidence="3 5" id="KW-0690">Ribosome biogenesis</keyword>
<dbReference type="EMBL" id="GL996528">
    <property type="protein sequence ID" value="EGV60112.1"/>
    <property type="molecule type" value="Genomic_DNA"/>
</dbReference>
<dbReference type="STRING" id="590646.G3BBY2"/>
<evidence type="ECO:0000313" key="8">
    <source>
        <dbReference type="Proteomes" id="UP000000707"/>
    </source>
</evidence>
<dbReference type="GO" id="GO:0005730">
    <property type="term" value="C:nucleolus"/>
    <property type="evidence" value="ECO:0007669"/>
    <property type="project" value="UniProtKB-SubCell"/>
</dbReference>
<evidence type="ECO:0000256" key="5">
    <source>
        <dbReference type="PIRNR" id="PIRNR017302"/>
    </source>
</evidence>
<dbReference type="GeneID" id="18248181"/>
<evidence type="ECO:0000256" key="2">
    <source>
        <dbReference type="ARBA" id="ARBA00018339"/>
    </source>
</evidence>
<organism evidence="8">
    <name type="scientific">Candida tenuis (strain ATCC 10573 / BCRC 21748 / CBS 615 / JCM 9827 / NBRC 10315 / NRRL Y-1498 / VKM Y-70)</name>
    <name type="common">Yeast</name>
    <name type="synonym">Yamadazyma tenuis</name>
    <dbReference type="NCBI Taxonomy" id="590646"/>
    <lineage>
        <taxon>Eukaryota</taxon>
        <taxon>Fungi</taxon>
        <taxon>Dikarya</taxon>
        <taxon>Ascomycota</taxon>
        <taxon>Saccharomycotina</taxon>
        <taxon>Pichiomycetes</taxon>
        <taxon>Debaryomycetaceae</taxon>
        <taxon>Yamadazyma</taxon>
    </lineage>
</organism>
<name>G3BBY2_CANTC</name>
<evidence type="ECO:0000256" key="6">
    <source>
        <dbReference type="SAM" id="MobiDB-lite"/>
    </source>
</evidence>
<dbReference type="InterPro" id="IPR011687">
    <property type="entry name" value="Nop53/GLTSCR2"/>
</dbReference>
<dbReference type="GO" id="GO:0000027">
    <property type="term" value="P:ribosomal large subunit assembly"/>
    <property type="evidence" value="ECO:0007669"/>
    <property type="project" value="UniProtKB-UniRule"/>
</dbReference>
<dbReference type="KEGG" id="cten:18248181"/>
<protein>
    <recommendedName>
        <fullName evidence="2 5">Ribosome biogenesis protein NOP53</fullName>
    </recommendedName>
</protein>